<feature type="non-terminal residue" evidence="7">
    <location>
        <position position="260"/>
    </location>
</feature>
<evidence type="ECO:0000256" key="3">
    <source>
        <dbReference type="ARBA" id="ARBA00022490"/>
    </source>
</evidence>
<keyword evidence="4" id="KW-0969">Cilium</keyword>
<protein>
    <submittedName>
        <fullName evidence="7">HYDIN protein</fullName>
    </submittedName>
</protein>
<dbReference type="Pfam" id="PF22544">
    <property type="entry name" value="HYDIN_VesB_CFA65-like_Ig"/>
    <property type="match status" value="1"/>
</dbReference>
<reference evidence="7 8" key="1">
    <citation type="submission" date="2019-09" db="EMBL/GenBank/DDBJ databases">
        <title>Bird 10,000 Genomes (B10K) Project - Family phase.</title>
        <authorList>
            <person name="Zhang G."/>
        </authorList>
    </citation>
    <scope>NUCLEOTIDE SEQUENCE [LARGE SCALE GENOMIC DNA]</scope>
    <source>
        <strain evidence="7">B10K-DU-001-02</strain>
        <tissue evidence="7">Muscle</tissue>
    </source>
</reference>
<keyword evidence="5" id="KW-0966">Cell projection</keyword>
<dbReference type="EMBL" id="VWZG01013663">
    <property type="protein sequence ID" value="NXG26616.1"/>
    <property type="molecule type" value="Genomic_DNA"/>
</dbReference>
<dbReference type="InterPro" id="IPR013783">
    <property type="entry name" value="Ig-like_fold"/>
</dbReference>
<dbReference type="GO" id="GO:1904158">
    <property type="term" value="P:axonemal central apparatus assembly"/>
    <property type="evidence" value="ECO:0007669"/>
    <property type="project" value="TreeGrafter"/>
</dbReference>
<comment type="caution">
    <text evidence="7">The sequence shown here is derived from an EMBL/GenBank/DDBJ whole genome shotgun (WGS) entry which is preliminary data.</text>
</comment>
<dbReference type="Gene3D" id="2.60.40.10">
    <property type="entry name" value="Immunoglobulins"/>
    <property type="match status" value="1"/>
</dbReference>
<comment type="subcellular location">
    <subcellularLocation>
        <location evidence="1">Cell projection</location>
        <location evidence="1">Cilium</location>
    </subcellularLocation>
    <subcellularLocation>
        <location evidence="2">Cytoplasm</location>
    </subcellularLocation>
</comment>
<dbReference type="InterPro" id="IPR033305">
    <property type="entry name" value="Hydin-like"/>
</dbReference>
<feature type="domain" description="HYDIN/VesB/CFA65-like Ig-like" evidence="6">
    <location>
        <begin position="89"/>
        <end position="152"/>
    </location>
</feature>
<evidence type="ECO:0000313" key="7">
    <source>
        <dbReference type="EMBL" id="NXG26616.1"/>
    </source>
</evidence>
<dbReference type="InterPro" id="IPR053879">
    <property type="entry name" value="HYDIN_VesB_CFA65-like_Ig"/>
</dbReference>
<proteinExistence type="predicted"/>
<accession>A0A7K9AEV6</accession>
<dbReference type="GO" id="GO:0005930">
    <property type="term" value="C:axoneme"/>
    <property type="evidence" value="ECO:0007669"/>
    <property type="project" value="TreeGrafter"/>
</dbReference>
<dbReference type="PANTHER" id="PTHR23053:SF0">
    <property type="entry name" value="HYDROCEPHALUS-INDUCING PROTEIN HOMOLOG"/>
    <property type="match status" value="1"/>
</dbReference>
<feature type="non-terminal residue" evidence="7">
    <location>
        <position position="1"/>
    </location>
</feature>
<gene>
    <name evidence="7" type="primary">Hydin_3</name>
    <name evidence="7" type="ORF">GRAVAR_R15463</name>
</gene>
<name>A0A7K9AEV6_9PASS</name>
<evidence type="ECO:0000256" key="1">
    <source>
        <dbReference type="ARBA" id="ARBA00004138"/>
    </source>
</evidence>
<evidence type="ECO:0000256" key="4">
    <source>
        <dbReference type="ARBA" id="ARBA00023069"/>
    </source>
</evidence>
<evidence type="ECO:0000313" key="8">
    <source>
        <dbReference type="Proteomes" id="UP000591535"/>
    </source>
</evidence>
<sequence>KPQESYLLLQHGQSAEFDVFFKPTLAQHLEGKICVAVAGNSEEILIELVGEGYDDEFTLDNLPGQGKDSEEKNDKEPLDGDIIEAVRVNHIDFGECTVRTCHQQTFTITNRSKVEVMRFEWLADAPFQFSPKVGHLQPGCAKDIRVTLKSDVPVTLQRHCVTCKVAKIKYELPPEEVYDWDDTMCTSEWVDTTRKGPAARWPGKEKVAKTLLEPPHTFLEKSIREVELYLSALVDYGRFKLNTAVVQCHETRLFQTSKST</sequence>
<dbReference type="GO" id="GO:0003341">
    <property type="term" value="P:cilium movement"/>
    <property type="evidence" value="ECO:0007669"/>
    <property type="project" value="TreeGrafter"/>
</dbReference>
<dbReference type="Proteomes" id="UP000591535">
    <property type="component" value="Unassembled WGS sequence"/>
</dbReference>
<keyword evidence="3" id="KW-0963">Cytoplasm</keyword>
<dbReference type="PANTHER" id="PTHR23053">
    <property type="entry name" value="DLEC1 DELETED IN LUNG AND ESOPHAGEAL CANCER 1"/>
    <property type="match status" value="1"/>
</dbReference>
<evidence type="ECO:0000256" key="5">
    <source>
        <dbReference type="ARBA" id="ARBA00023273"/>
    </source>
</evidence>
<dbReference type="AlphaFoldDB" id="A0A7K9AEV6"/>
<organism evidence="7 8">
    <name type="scientific">Grallaria varia</name>
    <name type="common">variegated antpitta</name>
    <dbReference type="NCBI Taxonomy" id="117165"/>
    <lineage>
        <taxon>Eukaryota</taxon>
        <taxon>Metazoa</taxon>
        <taxon>Chordata</taxon>
        <taxon>Craniata</taxon>
        <taxon>Vertebrata</taxon>
        <taxon>Euteleostomi</taxon>
        <taxon>Archelosauria</taxon>
        <taxon>Archosauria</taxon>
        <taxon>Dinosauria</taxon>
        <taxon>Saurischia</taxon>
        <taxon>Theropoda</taxon>
        <taxon>Coelurosauria</taxon>
        <taxon>Aves</taxon>
        <taxon>Neognathae</taxon>
        <taxon>Neoaves</taxon>
        <taxon>Telluraves</taxon>
        <taxon>Australaves</taxon>
        <taxon>Passeriformes</taxon>
        <taxon>Formicariidae</taxon>
        <taxon>Grallaria</taxon>
    </lineage>
</organism>
<evidence type="ECO:0000256" key="2">
    <source>
        <dbReference type="ARBA" id="ARBA00004496"/>
    </source>
</evidence>
<keyword evidence="8" id="KW-1185">Reference proteome</keyword>
<evidence type="ECO:0000259" key="6">
    <source>
        <dbReference type="Pfam" id="PF22544"/>
    </source>
</evidence>